<comment type="caution">
    <text evidence="1">The sequence shown here is derived from an EMBL/GenBank/DDBJ whole genome shotgun (WGS) entry which is preliminary data.</text>
</comment>
<name>J9DJR4_EDHAE</name>
<evidence type="ECO:0000313" key="1">
    <source>
        <dbReference type="EMBL" id="EJW02865.1"/>
    </source>
</evidence>
<reference evidence="1 2" key="1">
    <citation type="submission" date="2011-08" db="EMBL/GenBank/DDBJ databases">
        <authorList>
            <person name="Liu Z.J."/>
            <person name="Shi F.L."/>
            <person name="Lu J.Q."/>
            <person name="Li M."/>
            <person name="Wang Z.L."/>
        </authorList>
    </citation>
    <scope>NUCLEOTIDE SEQUENCE [LARGE SCALE GENOMIC DNA]</scope>
    <source>
        <strain evidence="1 2">USNM 41457</strain>
    </source>
</reference>
<organism evidence="1 2">
    <name type="scientific">Edhazardia aedis (strain USNM 41457)</name>
    <name type="common">Microsporidian parasite</name>
    <dbReference type="NCBI Taxonomy" id="1003232"/>
    <lineage>
        <taxon>Eukaryota</taxon>
        <taxon>Fungi</taxon>
        <taxon>Fungi incertae sedis</taxon>
        <taxon>Microsporidia</taxon>
        <taxon>Edhazardia</taxon>
    </lineage>
</organism>
<protein>
    <submittedName>
        <fullName evidence="1">Uncharacterized protein</fullName>
    </submittedName>
</protein>
<evidence type="ECO:0000313" key="2">
    <source>
        <dbReference type="Proteomes" id="UP000003163"/>
    </source>
</evidence>
<sequence length="357" mass="42471">MCSERIAISSNNSVGQSIFLQEKFIFIEDVSYFKEVVTPDIILKYKYKTFLDDYESNAELQEIFIKDVLAIINLIKIDKLDASKYIGKMFFENERIHINDDKYEILRDSIVDVCDIKFSNSSIYTDKEKLAVFIQNSILNCIKSMHMNYGIPKIFFKCCKDVLIAEILCNSAENYYKHFKCSKNCTSYFEKNMKKNIDRFLIEKIAIDNKLLSMHSISEGFKDRLYDKIKEINEIFFSEKLPIKEEKSTKQNVKDKIERQKSKFLPLLKKNDSLFRKVYHIFKKKFKKLKKNGYIWDEKDETQLIKNYINSILGNRKPIIIYFELFDLPSYDLNVYNSLFYLRLIELKNTFCTTVKK</sequence>
<dbReference type="InParanoid" id="J9DJR4"/>
<dbReference type="AlphaFoldDB" id="J9DJR4"/>
<reference evidence="2" key="2">
    <citation type="submission" date="2015-07" db="EMBL/GenBank/DDBJ databases">
        <title>Contrasting host-pathogen interactions and genome evolution in two generalist and specialist microsporidian pathogens of mosquitoes.</title>
        <authorList>
            <consortium name="The Broad Institute Genomics Platform"/>
            <consortium name="The Broad Institute Genome Sequencing Center for Infectious Disease"/>
            <person name="Cuomo C.A."/>
            <person name="Sanscrainte N.D."/>
            <person name="Goldberg J.M."/>
            <person name="Heiman D."/>
            <person name="Young S."/>
            <person name="Zeng Q."/>
            <person name="Becnel J.J."/>
            <person name="Birren B.W."/>
        </authorList>
    </citation>
    <scope>NUCLEOTIDE SEQUENCE [LARGE SCALE GENOMIC DNA]</scope>
    <source>
        <strain evidence="2">USNM 41457</strain>
    </source>
</reference>
<proteinExistence type="predicted"/>
<gene>
    <name evidence="1" type="ORF">EDEG_02745</name>
</gene>
<dbReference type="VEuPathDB" id="MicrosporidiaDB:EDEG_02745"/>
<dbReference type="EMBL" id="AFBI03000053">
    <property type="protein sequence ID" value="EJW02865.1"/>
    <property type="molecule type" value="Genomic_DNA"/>
</dbReference>
<accession>J9DJR4</accession>
<keyword evidence="2" id="KW-1185">Reference proteome</keyword>
<dbReference type="HOGENOM" id="CLU_038947_0_0_1"/>
<dbReference type="Proteomes" id="UP000003163">
    <property type="component" value="Unassembled WGS sequence"/>
</dbReference>